<name>F3ZX73_MAHA5</name>
<dbReference type="STRING" id="697281.Mahau_1336"/>
<evidence type="ECO:0000259" key="6">
    <source>
        <dbReference type="PROSITE" id="PS51554"/>
    </source>
</evidence>
<dbReference type="InterPro" id="IPR001150">
    <property type="entry name" value="Gly_radical"/>
</dbReference>
<keyword evidence="1 3" id="KW-0556">Organic radical</keyword>
<evidence type="ECO:0000256" key="1">
    <source>
        <dbReference type="ARBA" id="ARBA00022818"/>
    </source>
</evidence>
<evidence type="ECO:0000256" key="3">
    <source>
        <dbReference type="PROSITE-ProRule" id="PRU00493"/>
    </source>
</evidence>
<dbReference type="Pfam" id="PF02901">
    <property type="entry name" value="PFL-like"/>
    <property type="match status" value="1"/>
</dbReference>
<evidence type="ECO:0000256" key="4">
    <source>
        <dbReference type="SAM" id="MobiDB-lite"/>
    </source>
</evidence>
<dbReference type="PROSITE" id="PS51554">
    <property type="entry name" value="PFL"/>
    <property type="match status" value="1"/>
</dbReference>
<protein>
    <submittedName>
        <fullName evidence="7">Pyruvate formate-lyase PFL</fullName>
    </submittedName>
</protein>
<dbReference type="eggNOG" id="COG1882">
    <property type="taxonomic scope" value="Bacteria"/>
</dbReference>
<organism evidence="7 8">
    <name type="scientific">Mahella australiensis (strain DSM 15567 / CIP 107919 / 50-1 BON)</name>
    <dbReference type="NCBI Taxonomy" id="697281"/>
    <lineage>
        <taxon>Bacteria</taxon>
        <taxon>Bacillati</taxon>
        <taxon>Bacillota</taxon>
        <taxon>Clostridia</taxon>
        <taxon>Thermoanaerobacterales</taxon>
        <taxon>Thermoanaerobacterales Family IV. Incertae Sedis</taxon>
        <taxon>Mahella</taxon>
    </lineage>
</organism>
<feature type="region of interest" description="Disordered" evidence="4">
    <location>
        <begin position="585"/>
        <end position="608"/>
    </location>
</feature>
<feature type="modified residue" description="Glycine radical" evidence="3">
    <location>
        <position position="694"/>
    </location>
</feature>
<dbReference type="KEGG" id="mas:Mahau_1336"/>
<dbReference type="InterPro" id="IPR004184">
    <property type="entry name" value="PFL_dom"/>
</dbReference>
<evidence type="ECO:0000313" key="8">
    <source>
        <dbReference type="Proteomes" id="UP000008457"/>
    </source>
</evidence>
<sequence>MDSLEAAKVAKYLADIGEYLGAGIYEDYDAPMIKRIARGIRCQLEHADLPALKEGILYPEGRSALWETEHSILSFHYSSSLSYNRAALINYSNSLEDPEAKACLKAVDDEFKDYYRCGSSIEPCYRLGGDGYTHSIPNTGRILKEGLYSYAKRIEQKLRISKADEDIEATALYSALLDILDGIAALHRRILVKLENEAQNNQGNIRSLLSALEQVPFYPARTFFEALVAANFIFYIDGCDSPGRFDQDLFEYYDRDEKAGLIDHESAVSLVKAFFSNIDDNNGWNMAIGGSMRDGTPAYNALTQICLEAAKGMRRPNLALRTRQDMPDKLWDAVLDTIGTGCGLPALYNEKAYLKALRNAHLNIHYEDIYDYAFGGCTETMIHGKSNVGSLDAGINMLSVLVDTLNFNFVEAGSFDELLQTYKNNLASVIKKVTEQVNIDQKLKARYLPQPIRTLLIDDCIDAGIEYNAGGARYNWSVINVGGLGNVADSLIAVKELVFDKKQIDAADFLKALQNNFVGYEMLEKMIRACPKYGNNQPSVDELARDISNFVFEQFAQYAPWRGGRFLPGCLMFVTYADAGKDVTATPDGRKSGEPIADSAGPVQGRDRHGHTAMMNSVSYIEHSMAPGTLVVNLRLIKSLFDSPEGRSAVKNLVKTYFALGCMQIQINVVDQEVLRDAIIHPERYEDLVVRVGGYSEYFNRLSLELKMSVLQRTEHNAG</sequence>
<dbReference type="Gene3D" id="3.20.70.20">
    <property type="match status" value="1"/>
</dbReference>
<dbReference type="Pfam" id="PF01228">
    <property type="entry name" value="Gly_radical"/>
    <property type="match status" value="1"/>
</dbReference>
<dbReference type="HOGENOM" id="CLU_009096_0_1_9"/>
<dbReference type="InterPro" id="IPR051215">
    <property type="entry name" value="GRE"/>
</dbReference>
<dbReference type="PROSITE" id="PS51149">
    <property type="entry name" value="GLY_RADICAL_2"/>
    <property type="match status" value="1"/>
</dbReference>
<dbReference type="GO" id="GO:0005829">
    <property type="term" value="C:cytosol"/>
    <property type="evidence" value="ECO:0007669"/>
    <property type="project" value="TreeGrafter"/>
</dbReference>
<keyword evidence="7" id="KW-0670">Pyruvate</keyword>
<dbReference type="Proteomes" id="UP000008457">
    <property type="component" value="Chromosome"/>
</dbReference>
<evidence type="ECO:0000259" key="5">
    <source>
        <dbReference type="PROSITE" id="PS51149"/>
    </source>
</evidence>
<reference evidence="7 8" key="2">
    <citation type="journal article" date="2011" name="Stand. Genomic Sci.">
        <title>Complete genome sequence of Mahella australiensis type strain (50-1 BON).</title>
        <authorList>
            <person name="Sikorski J."/>
            <person name="Teshima H."/>
            <person name="Nolan M."/>
            <person name="Lucas S."/>
            <person name="Hammon N."/>
            <person name="Deshpande S."/>
            <person name="Cheng J.F."/>
            <person name="Pitluck S."/>
            <person name="Liolios K."/>
            <person name="Pagani I."/>
            <person name="Ivanova N."/>
            <person name="Huntemann M."/>
            <person name="Mavromatis K."/>
            <person name="Ovchinikova G."/>
            <person name="Pati A."/>
            <person name="Tapia R."/>
            <person name="Han C."/>
            <person name="Goodwin L."/>
            <person name="Chen A."/>
            <person name="Palaniappan K."/>
            <person name="Land M."/>
            <person name="Hauser L."/>
            <person name="Ngatchou-Djao O.D."/>
            <person name="Rohde M."/>
            <person name="Pukall R."/>
            <person name="Spring S."/>
            <person name="Abt B."/>
            <person name="Goker M."/>
            <person name="Detter J.C."/>
            <person name="Woyke T."/>
            <person name="Bristow J."/>
            <person name="Markowitz V."/>
            <person name="Hugenholtz P."/>
            <person name="Eisen J.A."/>
            <person name="Kyrpides N.C."/>
            <person name="Klenk H.P."/>
            <person name="Lapidus A."/>
        </authorList>
    </citation>
    <scope>NUCLEOTIDE SEQUENCE [LARGE SCALE GENOMIC DNA]</scope>
    <source>
        <strain evidence="8">DSM 15567 / CIP 107919 / 50-1 BON</strain>
    </source>
</reference>
<feature type="domain" description="Glycine radical" evidence="5">
    <location>
        <begin position="598"/>
        <end position="719"/>
    </location>
</feature>
<accession>F3ZX73</accession>
<feature type="domain" description="PFL" evidence="6">
    <location>
        <begin position="1"/>
        <end position="591"/>
    </location>
</feature>
<dbReference type="OrthoDB" id="9803969at2"/>
<dbReference type="GO" id="GO:0016829">
    <property type="term" value="F:lyase activity"/>
    <property type="evidence" value="ECO:0007669"/>
    <property type="project" value="UniProtKB-KW"/>
</dbReference>
<evidence type="ECO:0000313" key="7">
    <source>
        <dbReference type="EMBL" id="AEE96530.1"/>
    </source>
</evidence>
<dbReference type="RefSeq" id="WP_013780960.1">
    <property type="nucleotide sequence ID" value="NC_015520.1"/>
</dbReference>
<dbReference type="PANTHER" id="PTHR43641">
    <property type="entry name" value="FORMATE ACETYLTRANSFERASE 3-RELATED"/>
    <property type="match status" value="1"/>
</dbReference>
<dbReference type="AlphaFoldDB" id="F3ZX73"/>
<evidence type="ECO:0000256" key="2">
    <source>
        <dbReference type="ARBA" id="ARBA00023239"/>
    </source>
</evidence>
<dbReference type="SUPFAM" id="SSF51998">
    <property type="entry name" value="PFL-like glycyl radical enzymes"/>
    <property type="match status" value="1"/>
</dbReference>
<dbReference type="PANTHER" id="PTHR43641:SF2">
    <property type="entry name" value="DEHYDRATASE YBIW-RELATED"/>
    <property type="match status" value="1"/>
</dbReference>
<dbReference type="EMBL" id="CP002360">
    <property type="protein sequence ID" value="AEE96530.1"/>
    <property type="molecule type" value="Genomic_DNA"/>
</dbReference>
<reference evidence="8" key="1">
    <citation type="submission" date="2010-11" db="EMBL/GenBank/DDBJ databases">
        <title>The complete genome of Mahella australiensis DSM 15567.</title>
        <authorList>
            <consortium name="US DOE Joint Genome Institute (JGI-PGF)"/>
            <person name="Lucas S."/>
            <person name="Copeland A."/>
            <person name="Lapidus A."/>
            <person name="Bruce D."/>
            <person name="Goodwin L."/>
            <person name="Pitluck S."/>
            <person name="Kyrpides N."/>
            <person name="Mavromatis K."/>
            <person name="Pagani I."/>
            <person name="Ivanova N."/>
            <person name="Teshima H."/>
            <person name="Brettin T."/>
            <person name="Detter J.C."/>
            <person name="Han C."/>
            <person name="Tapia R."/>
            <person name="Land M."/>
            <person name="Hauser L."/>
            <person name="Markowitz V."/>
            <person name="Cheng J.-F."/>
            <person name="Hugenholtz P."/>
            <person name="Woyke T."/>
            <person name="Wu D."/>
            <person name="Spring S."/>
            <person name="Pukall R."/>
            <person name="Steenblock K."/>
            <person name="Schneider S."/>
            <person name="Klenk H.-P."/>
            <person name="Eisen J.A."/>
        </authorList>
    </citation>
    <scope>NUCLEOTIDE SEQUENCE [LARGE SCALE GENOMIC DNA]</scope>
    <source>
        <strain evidence="8">DSM 15567 / CIP 107919 / 50-1 BON</strain>
    </source>
</reference>
<gene>
    <name evidence="7" type="ordered locus">Mahau_1336</name>
</gene>
<keyword evidence="2" id="KW-0456">Lyase</keyword>
<proteinExistence type="predicted"/>
<keyword evidence="8" id="KW-1185">Reference proteome</keyword>